<dbReference type="Pfam" id="PF22770">
    <property type="entry name" value="POP1_C"/>
    <property type="match status" value="1"/>
</dbReference>
<accession>A0A1G4KLG5</accession>
<organism evidence="7 8">
    <name type="scientific">Lachancea nothofagi CBS 11611</name>
    <dbReference type="NCBI Taxonomy" id="1266666"/>
    <lineage>
        <taxon>Eukaryota</taxon>
        <taxon>Fungi</taxon>
        <taxon>Dikarya</taxon>
        <taxon>Ascomycota</taxon>
        <taxon>Saccharomycotina</taxon>
        <taxon>Saccharomycetes</taxon>
        <taxon>Saccharomycetales</taxon>
        <taxon>Saccharomycetaceae</taxon>
        <taxon>Lachancea</taxon>
    </lineage>
</organism>
<dbReference type="EMBL" id="LT598447">
    <property type="protein sequence ID" value="SCV05319.1"/>
    <property type="molecule type" value="Genomic_DNA"/>
</dbReference>
<feature type="domain" description="POPLD" evidence="5">
    <location>
        <begin position="528"/>
        <end position="633"/>
    </location>
</feature>
<dbReference type="GO" id="GO:0005655">
    <property type="term" value="C:nucleolar ribonuclease P complex"/>
    <property type="evidence" value="ECO:0007669"/>
    <property type="project" value="InterPro"/>
</dbReference>
<evidence type="ECO:0000313" key="7">
    <source>
        <dbReference type="EMBL" id="SCV05319.1"/>
    </source>
</evidence>
<feature type="domain" description="POP1 C-terminal" evidence="6">
    <location>
        <begin position="790"/>
        <end position="844"/>
    </location>
</feature>
<dbReference type="Pfam" id="PF08170">
    <property type="entry name" value="POPLD"/>
    <property type="match status" value="1"/>
</dbReference>
<dbReference type="Pfam" id="PF06978">
    <property type="entry name" value="POP1_N"/>
    <property type="match status" value="1"/>
</dbReference>
<keyword evidence="8" id="KW-1185">Reference proteome</keyword>
<keyword evidence="3" id="KW-0539">Nucleus</keyword>
<dbReference type="AlphaFoldDB" id="A0A1G4KLG5"/>
<protein>
    <submittedName>
        <fullName evidence="7">LANO_0H04852g1_1</fullName>
    </submittedName>
</protein>
<evidence type="ECO:0000259" key="6">
    <source>
        <dbReference type="Pfam" id="PF22770"/>
    </source>
</evidence>
<gene>
    <name evidence="7" type="ORF">LANO_0H04852G</name>
</gene>
<dbReference type="PANTHER" id="PTHR22731:SF3">
    <property type="entry name" value="RIBONUCLEASES P_MRP PROTEIN SUBUNIT POP1"/>
    <property type="match status" value="1"/>
</dbReference>
<evidence type="ECO:0000259" key="5">
    <source>
        <dbReference type="Pfam" id="PF08170"/>
    </source>
</evidence>
<proteinExistence type="predicted"/>
<feature type="domain" description="Pop1 N-terminal" evidence="4">
    <location>
        <begin position="51"/>
        <end position="287"/>
    </location>
</feature>
<dbReference type="Proteomes" id="UP000189911">
    <property type="component" value="Chromosome H"/>
</dbReference>
<comment type="subcellular location">
    <subcellularLocation>
        <location evidence="1">Nucleus</location>
    </subcellularLocation>
</comment>
<evidence type="ECO:0000259" key="4">
    <source>
        <dbReference type="Pfam" id="PF06978"/>
    </source>
</evidence>
<evidence type="ECO:0000313" key="8">
    <source>
        <dbReference type="Proteomes" id="UP000189911"/>
    </source>
</evidence>
<keyword evidence="2" id="KW-0819">tRNA processing</keyword>
<evidence type="ECO:0000256" key="2">
    <source>
        <dbReference type="ARBA" id="ARBA00022694"/>
    </source>
</evidence>
<dbReference type="GO" id="GO:0001682">
    <property type="term" value="P:tRNA 5'-leader removal"/>
    <property type="evidence" value="ECO:0007669"/>
    <property type="project" value="InterPro"/>
</dbReference>
<dbReference type="PANTHER" id="PTHR22731">
    <property type="entry name" value="RIBONUCLEASES P/MRP PROTEIN SUBUNIT POP1"/>
    <property type="match status" value="1"/>
</dbReference>
<evidence type="ECO:0000256" key="3">
    <source>
        <dbReference type="ARBA" id="ARBA00023242"/>
    </source>
</evidence>
<evidence type="ECO:0000256" key="1">
    <source>
        <dbReference type="ARBA" id="ARBA00004123"/>
    </source>
</evidence>
<dbReference type="InterPro" id="IPR012590">
    <property type="entry name" value="POPLD_dom"/>
</dbReference>
<dbReference type="InterPro" id="IPR009723">
    <property type="entry name" value="Pop1_N"/>
</dbReference>
<dbReference type="GO" id="GO:0000172">
    <property type="term" value="C:ribonuclease MRP complex"/>
    <property type="evidence" value="ECO:0007669"/>
    <property type="project" value="InterPro"/>
</dbReference>
<dbReference type="OrthoDB" id="442863at2759"/>
<name>A0A1G4KLG5_9SACH</name>
<sequence>MSGKKLKNKNQLFKRQKVIDARTIRAEALSSLPKAANELSESGSMLKVSEFMASREFEVKQLQSAILKSKSTSSTRVFQALPRKLRRRTASHNVKRIPKRLRNRALREMRKSEQTVTKGTQTLSKKRKYGLTAKQLYKARMAVKLLRLAAKSKSMKLALPADATASHHKLRSRIKALQKTIREHASGKLQSSRNNRLGSYDCTGFGVLAPKPIGRIKYLKRQNKFTWLPSHVWNAKRSHMLKRWGYQIPWSPTQKCFKLTHKLGNSVSTSDGAMCSDTSYMGTMILASDDAEYLKQLISQLTKKRGSLTKYRASHHWFEGVVFDDSKNALGPINLLWLSFNKCMLRLHPAIYPTVFERLTASDNKKLTVHDCRYSIASITLTGAKSLNALSQVLRSTELSQSYCQFKKVAYITDINLLPQRTMFAFNAMDPRHLSNPKKLANSKPVADDILQLQDQFPQSEIVSVLEKLADPIEREKTYSNQLTLKELAARRRSLLGSTKNSNVIPFNADGDPSFPIIISKLPKQELWVVILPWFWHLPLWYQLNRVSRVHHMGLRQLQQLSYERHRLYFPDDYPFTQVGNDENSLYKKAAQKNFWSRKPVSKRVNYAKIPNIHSEAPAMFPGEVGDPFCCDWRFLQILRNGLTYLKSQGNECVKMFDASRTSQFDELNLRKLTYVNDLVELYGDVCSKNLIAEGLPLQIVTQSAAKIQIETPDTESAKKTPQQTVVSTALPVIAVSCELLERGHPKDTARIYSIPQQDLHYWESIVQVSSRPSGRRNHDTAQPIPSLHNLIGFATSGTFHLGQGQGVCTGFIDSREAILPGNNYVLIRNVGTNVYRIAKWKQIVI</sequence>
<dbReference type="InterPro" id="IPR039182">
    <property type="entry name" value="Pop1"/>
</dbReference>
<reference evidence="8" key="1">
    <citation type="submission" date="2016-03" db="EMBL/GenBank/DDBJ databases">
        <authorList>
            <person name="Devillers Hugo."/>
        </authorList>
    </citation>
    <scope>NUCLEOTIDE SEQUENCE [LARGE SCALE GENOMIC DNA]</scope>
</reference>
<dbReference type="InterPro" id="IPR055079">
    <property type="entry name" value="POP1_C"/>
</dbReference>